<keyword evidence="1" id="KW-0812">Transmembrane</keyword>
<keyword evidence="1" id="KW-1133">Transmembrane helix</keyword>
<sequence>MILQRLLGFLFCRCSSILIFYAVFFGHFCLSSESCWYVYQLKSEMYQFKMGTIRPRKREENTTAYCAQIRINRDGQPVYQETHTFDRKQAAQVWMKRREAELAVPVAIERMNRNTVSVKQMIDRYLDEYEKVRPLGKTKRATLTAISESWLGE</sequence>
<accession>A0A3M5GBK6</accession>
<comment type="caution">
    <text evidence="2">The sequence shown here is derived from an EMBL/GenBank/DDBJ whole genome shotgun (WGS) entry which is preliminary data.</text>
</comment>
<feature type="transmembrane region" description="Helical" evidence="1">
    <location>
        <begin position="7"/>
        <end position="28"/>
    </location>
</feature>
<evidence type="ECO:0000313" key="3">
    <source>
        <dbReference type="Proteomes" id="UP000270499"/>
    </source>
</evidence>
<gene>
    <name evidence="2" type="ORF">ALP59_01586</name>
</gene>
<dbReference type="EMBL" id="RBSW01000101">
    <property type="protein sequence ID" value="RMS83916.1"/>
    <property type="molecule type" value="Genomic_DNA"/>
</dbReference>
<dbReference type="AlphaFoldDB" id="A0A3M5GBK6"/>
<name>A0A3M5GBK6_PSESS</name>
<protein>
    <submittedName>
        <fullName evidence="2">Chorismate mutase protein</fullName>
    </submittedName>
</protein>
<organism evidence="2 3">
    <name type="scientific">Pseudomonas savastanoi</name>
    <name type="common">Pseudomonas syringae pv. savastanoi</name>
    <dbReference type="NCBI Taxonomy" id="29438"/>
    <lineage>
        <taxon>Bacteria</taxon>
        <taxon>Pseudomonadati</taxon>
        <taxon>Pseudomonadota</taxon>
        <taxon>Gammaproteobacteria</taxon>
        <taxon>Pseudomonadales</taxon>
        <taxon>Pseudomonadaceae</taxon>
        <taxon>Pseudomonas</taxon>
    </lineage>
</organism>
<reference evidence="2 3" key="1">
    <citation type="submission" date="2018-08" db="EMBL/GenBank/DDBJ databases">
        <title>Recombination of ecologically and evolutionarily significant loci maintains genetic cohesion in the Pseudomonas syringae species complex.</title>
        <authorList>
            <person name="Dillon M."/>
            <person name="Thakur S."/>
            <person name="Almeida R.N.D."/>
            <person name="Weir B.S."/>
            <person name="Guttman D.S."/>
        </authorList>
    </citation>
    <scope>NUCLEOTIDE SEQUENCE [LARGE SCALE GENOMIC DNA]</scope>
    <source>
        <strain evidence="2 3">ICMP 9421</strain>
    </source>
</reference>
<evidence type="ECO:0000256" key="1">
    <source>
        <dbReference type="SAM" id="Phobius"/>
    </source>
</evidence>
<keyword evidence="1" id="KW-0472">Membrane</keyword>
<evidence type="ECO:0000313" key="2">
    <source>
        <dbReference type="EMBL" id="RMS83916.1"/>
    </source>
</evidence>
<dbReference type="Proteomes" id="UP000270499">
    <property type="component" value="Unassembled WGS sequence"/>
</dbReference>
<proteinExistence type="predicted"/>